<comment type="catalytic activity">
    <reaction evidence="1">
        <text>ATP + H2O = ADP + phosphate + H(+)</text>
        <dbReference type="Rhea" id="RHEA:13065"/>
        <dbReference type="ChEBI" id="CHEBI:15377"/>
        <dbReference type="ChEBI" id="CHEBI:15378"/>
        <dbReference type="ChEBI" id="CHEBI:30616"/>
        <dbReference type="ChEBI" id="CHEBI:43474"/>
        <dbReference type="ChEBI" id="CHEBI:456216"/>
        <dbReference type="EC" id="5.6.2.3"/>
    </reaction>
</comment>
<name>K0SGF2_THAOC</name>
<feature type="domain" description="DNA helicase Pif1-like DEAD-box helicase" evidence="3">
    <location>
        <begin position="174"/>
        <end position="412"/>
    </location>
</feature>
<evidence type="ECO:0000256" key="2">
    <source>
        <dbReference type="SAM" id="MobiDB-lite"/>
    </source>
</evidence>
<organism evidence="4 5">
    <name type="scientific">Thalassiosira oceanica</name>
    <name type="common">Marine diatom</name>
    <dbReference type="NCBI Taxonomy" id="159749"/>
    <lineage>
        <taxon>Eukaryota</taxon>
        <taxon>Sar</taxon>
        <taxon>Stramenopiles</taxon>
        <taxon>Ochrophyta</taxon>
        <taxon>Bacillariophyta</taxon>
        <taxon>Coscinodiscophyceae</taxon>
        <taxon>Thalassiosirophycidae</taxon>
        <taxon>Thalassiosirales</taxon>
        <taxon>Thalassiosiraceae</taxon>
        <taxon>Thalassiosira</taxon>
    </lineage>
</organism>
<comment type="similarity">
    <text evidence="1">Belongs to the helicase family.</text>
</comment>
<keyword evidence="1" id="KW-0234">DNA repair</keyword>
<protein>
    <recommendedName>
        <fullName evidence="1">ATP-dependent DNA helicase</fullName>
        <ecNumber evidence="1">5.6.2.3</ecNumber>
    </recommendedName>
</protein>
<dbReference type="GO" id="GO:0000723">
    <property type="term" value="P:telomere maintenance"/>
    <property type="evidence" value="ECO:0007669"/>
    <property type="project" value="InterPro"/>
</dbReference>
<dbReference type="eggNOG" id="KOG0987">
    <property type="taxonomic scope" value="Eukaryota"/>
</dbReference>
<dbReference type="GO" id="GO:0005524">
    <property type="term" value="F:ATP binding"/>
    <property type="evidence" value="ECO:0007669"/>
    <property type="project" value="UniProtKB-KW"/>
</dbReference>
<reference evidence="4 5" key="1">
    <citation type="journal article" date="2012" name="Genome Biol.">
        <title>Genome and low-iron response of an oceanic diatom adapted to chronic iron limitation.</title>
        <authorList>
            <person name="Lommer M."/>
            <person name="Specht M."/>
            <person name="Roy A.S."/>
            <person name="Kraemer L."/>
            <person name="Andreson R."/>
            <person name="Gutowska M.A."/>
            <person name="Wolf J."/>
            <person name="Bergner S.V."/>
            <person name="Schilhabel M.B."/>
            <person name="Klostermeier U.C."/>
            <person name="Beiko R.G."/>
            <person name="Rosenstiel P."/>
            <person name="Hippler M."/>
            <person name="Laroche J."/>
        </authorList>
    </citation>
    <scope>NUCLEOTIDE SEQUENCE [LARGE SCALE GENOMIC DNA]</scope>
    <source>
        <strain evidence="4 5">CCMP1005</strain>
    </source>
</reference>
<dbReference type="Gene3D" id="3.40.50.300">
    <property type="entry name" value="P-loop containing nucleotide triphosphate hydrolases"/>
    <property type="match status" value="1"/>
</dbReference>
<dbReference type="Pfam" id="PF05970">
    <property type="entry name" value="PIF1"/>
    <property type="match status" value="1"/>
</dbReference>
<comment type="cofactor">
    <cofactor evidence="1">
        <name>Mg(2+)</name>
        <dbReference type="ChEBI" id="CHEBI:18420"/>
    </cofactor>
</comment>
<keyword evidence="1" id="KW-0227">DNA damage</keyword>
<proteinExistence type="inferred from homology"/>
<dbReference type="EC" id="5.6.2.3" evidence="1"/>
<keyword evidence="5" id="KW-1185">Reference proteome</keyword>
<evidence type="ECO:0000313" key="5">
    <source>
        <dbReference type="Proteomes" id="UP000266841"/>
    </source>
</evidence>
<dbReference type="InterPro" id="IPR027417">
    <property type="entry name" value="P-loop_NTPase"/>
</dbReference>
<keyword evidence="1" id="KW-0378">Hydrolase</keyword>
<dbReference type="GO" id="GO:0016887">
    <property type="term" value="F:ATP hydrolysis activity"/>
    <property type="evidence" value="ECO:0007669"/>
    <property type="project" value="RHEA"/>
</dbReference>
<feature type="compositionally biased region" description="Polar residues" evidence="2">
    <location>
        <begin position="113"/>
        <end position="127"/>
    </location>
</feature>
<dbReference type="OrthoDB" id="432234at2759"/>
<evidence type="ECO:0000313" key="4">
    <source>
        <dbReference type="EMBL" id="EJK64450.1"/>
    </source>
</evidence>
<dbReference type="InterPro" id="IPR051055">
    <property type="entry name" value="PIF1_helicase"/>
</dbReference>
<dbReference type="SUPFAM" id="SSF52540">
    <property type="entry name" value="P-loop containing nucleoside triphosphate hydrolases"/>
    <property type="match status" value="2"/>
</dbReference>
<evidence type="ECO:0000259" key="3">
    <source>
        <dbReference type="Pfam" id="PF05970"/>
    </source>
</evidence>
<keyword evidence="1" id="KW-0067">ATP-binding</keyword>
<gene>
    <name evidence="4" type="ORF">THAOC_14813</name>
</gene>
<dbReference type="Proteomes" id="UP000266841">
    <property type="component" value="Unassembled WGS sequence"/>
</dbReference>
<accession>K0SGF2</accession>
<dbReference type="GO" id="GO:0043139">
    <property type="term" value="F:5'-3' DNA helicase activity"/>
    <property type="evidence" value="ECO:0007669"/>
    <property type="project" value="UniProtKB-EC"/>
</dbReference>
<comment type="caution">
    <text evidence="4">The sequence shown here is derived from an EMBL/GenBank/DDBJ whole genome shotgun (WGS) entry which is preliminary data.</text>
</comment>
<keyword evidence="1" id="KW-0347">Helicase</keyword>
<dbReference type="InterPro" id="IPR010285">
    <property type="entry name" value="DNA_helicase_pif1-like_DEAD"/>
</dbReference>
<dbReference type="PANTHER" id="PTHR47642">
    <property type="entry name" value="ATP-DEPENDENT DNA HELICASE"/>
    <property type="match status" value="1"/>
</dbReference>
<keyword evidence="1" id="KW-0547">Nucleotide-binding</keyword>
<evidence type="ECO:0000256" key="1">
    <source>
        <dbReference type="RuleBase" id="RU363044"/>
    </source>
</evidence>
<feature type="region of interest" description="Disordered" evidence="2">
    <location>
        <begin position="112"/>
        <end position="136"/>
    </location>
</feature>
<dbReference type="GO" id="GO:0006310">
    <property type="term" value="P:DNA recombination"/>
    <property type="evidence" value="ECO:0007669"/>
    <property type="project" value="UniProtKB-KW"/>
</dbReference>
<sequence>MYDPEFPNIKRAALMRAERKEQIVNEDNQTNQDRYDFTPTRERHNIDNEQAAEANCSNSNDDDYVDVDDALYNGLNDRSEEHPHHDWSDGFVLEETNALQQFADHYYREQTRRGLNTSSDSAQQQPSLIDPELFSPENAKTEDQKFLIYHHLYHQYRLLEYLRNKNNEGNQNIAKPQQQTVLVEGLPGVGKSFITNTLRNITRQLHGSDTDAATAPTGVAANIINGSTHFRYNSIPTGREFKRVPTNSKNVNCRQYRAKRLALLQCISRFMDEHSMAGRPMWGWLKHKHEEFRRPCTVTDNDGREVQETDYLELDEETYSRMWGGVHFIYSFGDSHQLPPVGMKPMYSSDKATPETSDYAGRVAWSEFLDPPDINETENTVVVMEDVVRQDSTQQPFKEALAHVRDGNMSNDDVDLLLSRCLFKLPNDEKKQFEDGALHLVSTWQEAHKINFDYIANDFDTPIAKSRAIYSAGRNGKNCCVAESSLPSKNALCVGVRVMLLHNFLVEHGLMNGAVGYVRAIRYEHKEGPNHQPQTGTPNAYYVVEFPDSTLPRELVQGFDSTHVPIPFLTQRCERKCCSVTALPLRVCRALTIHKSQGMTVGREVITSADGVTRNKHPFQNVIVYLRPKDAKHKTPGSEVVAFSRATKLQYLAIGNRSDQLDRTMLKNIGKSTANDKRRKFISSLKDKELRTQRRTRERIAKLDKSSAQTYEGGCEFLLQWYNSYLSKKYNTAE</sequence>
<dbReference type="AlphaFoldDB" id="K0SGF2"/>
<dbReference type="EMBL" id="AGNL01017244">
    <property type="protein sequence ID" value="EJK64450.1"/>
    <property type="molecule type" value="Genomic_DNA"/>
</dbReference>
<keyword evidence="1" id="KW-0233">DNA recombination</keyword>
<dbReference type="GO" id="GO:0006281">
    <property type="term" value="P:DNA repair"/>
    <property type="evidence" value="ECO:0007669"/>
    <property type="project" value="UniProtKB-KW"/>
</dbReference>